<dbReference type="GO" id="GO:0005524">
    <property type="term" value="F:ATP binding"/>
    <property type="evidence" value="ECO:0007669"/>
    <property type="project" value="UniProtKB-KW"/>
</dbReference>
<keyword evidence="3" id="KW-0418">Kinase</keyword>
<gene>
    <name evidence="7" type="ORF">GCM10012289_43370</name>
</gene>
<dbReference type="AlphaFoldDB" id="A0A917Z532"/>
<reference evidence="7" key="1">
    <citation type="journal article" date="2014" name="Int. J. Syst. Evol. Microbiol.">
        <title>Complete genome sequence of Corynebacterium casei LMG S-19264T (=DSM 44701T), isolated from a smear-ripened cheese.</title>
        <authorList>
            <consortium name="US DOE Joint Genome Institute (JGI-PGF)"/>
            <person name="Walter F."/>
            <person name="Albersmeier A."/>
            <person name="Kalinowski J."/>
            <person name="Ruckert C."/>
        </authorList>
    </citation>
    <scope>NUCLEOTIDE SEQUENCE</scope>
    <source>
        <strain evidence="7">CGMCC 4.7368</strain>
    </source>
</reference>
<dbReference type="PROSITE" id="PS50082">
    <property type="entry name" value="WD_REPEATS_2"/>
    <property type="match status" value="1"/>
</dbReference>
<name>A0A917Z532_9ACTN</name>
<protein>
    <recommendedName>
        <fullName evidence="6">Protein kinase domain-containing protein</fullName>
    </recommendedName>
</protein>
<dbReference type="SMART" id="SM00320">
    <property type="entry name" value="WD40"/>
    <property type="match status" value="8"/>
</dbReference>
<keyword evidence="5" id="KW-0853">WD repeat</keyword>
<dbReference type="EMBL" id="BMNH01000013">
    <property type="protein sequence ID" value="GGO73301.1"/>
    <property type="molecule type" value="Genomic_DNA"/>
</dbReference>
<sequence length="1161" mass="121833">MVQAPFVQQEARQFGGYWLGRRLGAGGQGVVHEAYGPSGERVAVKLLRLDRGGTEEARGRFVKEVAAARQVAPFCTARVIAADLEAAQPYIVSEYVDGPSLSRAVRERGPYDSVELHRLATGVATALTAIHRSGVVHRDLKPENVVLGPDGPKVIDFGIARLDGATVTDDGVVPIGTPAYLSPERVRGERAGRAADVWAWGAVVLFAATGRPPFVADTPAATYHQIVTRRPDLSALDGTLRRLVDAAMSDDPRRRPDARELLAALLGRGDGTGALLAAGSEAARAVRRPPEVRAGPAERPLGEVAEGVYTRLGPQERALVPGLLLRLVPAGDGLDDTLRWAGVGDLLDGTVPPDRVRRVLGAFVREDLLQHAGGSMTLAAPALIRAWDRMRGWVEEERERLRVHARLNEAAMRWRANGRDPADLYRGSALRTALDWAAQRDGHLTANRLERAFLDTSEARERAQGRSRRQVRAGVAALLAVVIGTVSILVARGTADAAQRVESTARRTAEEADRLRATEPVTAMLLSVAAWRLAPGDPRVLAQLRGSLAQRELNVFRPPPRQGAAVYDLSSDGSTLVAAGGGRASVYDVATHRLAGEVTGIGEDARMIALGPDGRTLAIGGRRSVRLWDLTTGRPSGPPFGAGASYLAFDATGDGLVTLSPAGEWRIWRLAGGGPPRLTGSATGLADLKVSGGTRIELLRDRGYRVRDARGAVSTPGGSGPAKGVAAAVTPDGGTLALADGPDVRLWDLAAARWTGPRLRGADPVAMSFNADGRYLATYDGSAVSVWSREGVRLMNHPVRAVSGDPRFGAGDRSLACLLSDGTVVVLDLAGLTDPAALVPRAVSGVFGPRAGYAALQGPEGTELRRLPAAGAPPRRLGGAALPGTVMSFSADGRLLAVSTPDQARVSVWNVADGTLERTLPIDAGQVRGLAFGPANDVLAVAPVTGTWRRAQLWDARRGVPLETLAQPGGEVMAFSPDGRRLAVNGAANSGVVTLSPRSVRQRPFGPDADGVLGLAFSPDGALVATGWSEVGVDLWDAATLDRVRRLSGAGEGFDQFQVVVFSPDGRLLAAGGPTGRIWLWNVADGGLTGRPVPAHAGGILALAFAPDGGTLHSLGTDGALRSLPVTPSAVAAAVCARAGTTLSAQDWSRHIRDVPARKVC</sequence>
<organism evidence="7 8">
    <name type="scientific">Nonomuraea cavernae</name>
    <dbReference type="NCBI Taxonomy" id="2045107"/>
    <lineage>
        <taxon>Bacteria</taxon>
        <taxon>Bacillati</taxon>
        <taxon>Actinomycetota</taxon>
        <taxon>Actinomycetes</taxon>
        <taxon>Streptosporangiales</taxon>
        <taxon>Streptosporangiaceae</taxon>
        <taxon>Nonomuraea</taxon>
    </lineage>
</organism>
<dbReference type="CDD" id="cd14014">
    <property type="entry name" value="STKc_PknB_like"/>
    <property type="match status" value="1"/>
</dbReference>
<dbReference type="PROSITE" id="PS50011">
    <property type="entry name" value="PROTEIN_KINASE_DOM"/>
    <property type="match status" value="1"/>
</dbReference>
<comment type="caution">
    <text evidence="7">The sequence shown here is derived from an EMBL/GenBank/DDBJ whole genome shotgun (WGS) entry which is preliminary data.</text>
</comment>
<keyword evidence="1" id="KW-0808">Transferase</keyword>
<evidence type="ECO:0000256" key="3">
    <source>
        <dbReference type="ARBA" id="ARBA00022777"/>
    </source>
</evidence>
<dbReference type="InterPro" id="IPR011009">
    <property type="entry name" value="Kinase-like_dom_sf"/>
</dbReference>
<dbReference type="PANTHER" id="PTHR43289">
    <property type="entry name" value="MITOGEN-ACTIVATED PROTEIN KINASE KINASE KINASE 20-RELATED"/>
    <property type="match status" value="1"/>
</dbReference>
<dbReference type="Gene3D" id="3.30.200.20">
    <property type="entry name" value="Phosphorylase Kinase, domain 1"/>
    <property type="match status" value="1"/>
</dbReference>
<dbReference type="PROSITE" id="PS00108">
    <property type="entry name" value="PROTEIN_KINASE_ST"/>
    <property type="match status" value="1"/>
</dbReference>
<dbReference type="SUPFAM" id="SSF50998">
    <property type="entry name" value="Quinoprotein alcohol dehydrogenase-like"/>
    <property type="match status" value="1"/>
</dbReference>
<evidence type="ECO:0000313" key="8">
    <source>
        <dbReference type="Proteomes" id="UP000646523"/>
    </source>
</evidence>
<dbReference type="RefSeq" id="WP_189125970.1">
    <property type="nucleotide sequence ID" value="NZ_BMNH01000013.1"/>
</dbReference>
<keyword evidence="2" id="KW-0547">Nucleotide-binding</keyword>
<dbReference type="Proteomes" id="UP000646523">
    <property type="component" value="Unassembled WGS sequence"/>
</dbReference>
<accession>A0A917Z532</accession>
<evidence type="ECO:0000313" key="7">
    <source>
        <dbReference type="EMBL" id="GGO73301.1"/>
    </source>
</evidence>
<dbReference type="InterPro" id="IPR008271">
    <property type="entry name" value="Ser/Thr_kinase_AS"/>
</dbReference>
<dbReference type="Pfam" id="PF20703">
    <property type="entry name" value="nSTAND1"/>
    <property type="match status" value="1"/>
</dbReference>
<dbReference type="InterPro" id="IPR049052">
    <property type="entry name" value="nSTAND1"/>
</dbReference>
<dbReference type="InterPro" id="IPR011047">
    <property type="entry name" value="Quinoprotein_ADH-like_sf"/>
</dbReference>
<evidence type="ECO:0000256" key="2">
    <source>
        <dbReference type="ARBA" id="ARBA00022741"/>
    </source>
</evidence>
<dbReference type="Gene3D" id="2.130.10.10">
    <property type="entry name" value="YVTN repeat-like/Quinoprotein amine dehydrogenase"/>
    <property type="match status" value="4"/>
</dbReference>
<dbReference type="SUPFAM" id="SSF56112">
    <property type="entry name" value="Protein kinase-like (PK-like)"/>
    <property type="match status" value="1"/>
</dbReference>
<dbReference type="InterPro" id="IPR000719">
    <property type="entry name" value="Prot_kinase_dom"/>
</dbReference>
<dbReference type="PANTHER" id="PTHR43289:SF34">
    <property type="entry name" value="SERINE_THREONINE-PROTEIN KINASE YBDM-RELATED"/>
    <property type="match status" value="1"/>
</dbReference>
<evidence type="ECO:0000256" key="1">
    <source>
        <dbReference type="ARBA" id="ARBA00022679"/>
    </source>
</evidence>
<dbReference type="InterPro" id="IPR015943">
    <property type="entry name" value="WD40/YVTN_repeat-like_dom_sf"/>
</dbReference>
<dbReference type="Pfam" id="PF00069">
    <property type="entry name" value="Pkinase"/>
    <property type="match status" value="1"/>
</dbReference>
<evidence type="ECO:0000259" key="6">
    <source>
        <dbReference type="PROSITE" id="PS50011"/>
    </source>
</evidence>
<dbReference type="Gene3D" id="1.10.510.10">
    <property type="entry name" value="Transferase(Phosphotransferase) domain 1"/>
    <property type="match status" value="1"/>
</dbReference>
<proteinExistence type="predicted"/>
<evidence type="ECO:0000256" key="4">
    <source>
        <dbReference type="ARBA" id="ARBA00022840"/>
    </source>
</evidence>
<reference evidence="7" key="2">
    <citation type="submission" date="2020-09" db="EMBL/GenBank/DDBJ databases">
        <authorList>
            <person name="Sun Q."/>
            <person name="Zhou Y."/>
        </authorList>
    </citation>
    <scope>NUCLEOTIDE SEQUENCE</scope>
    <source>
        <strain evidence="7">CGMCC 4.7368</strain>
    </source>
</reference>
<dbReference type="GO" id="GO:0004674">
    <property type="term" value="F:protein serine/threonine kinase activity"/>
    <property type="evidence" value="ECO:0007669"/>
    <property type="project" value="TreeGrafter"/>
</dbReference>
<feature type="repeat" description="WD" evidence="5">
    <location>
        <begin position="1005"/>
        <end position="1046"/>
    </location>
</feature>
<feature type="domain" description="Protein kinase" evidence="6">
    <location>
        <begin position="17"/>
        <end position="266"/>
    </location>
</feature>
<dbReference type="SMART" id="SM00220">
    <property type="entry name" value="S_TKc"/>
    <property type="match status" value="1"/>
</dbReference>
<keyword evidence="8" id="KW-1185">Reference proteome</keyword>
<keyword evidence="4" id="KW-0067">ATP-binding</keyword>
<dbReference type="InterPro" id="IPR001680">
    <property type="entry name" value="WD40_rpt"/>
</dbReference>
<evidence type="ECO:0000256" key="5">
    <source>
        <dbReference type="PROSITE-ProRule" id="PRU00221"/>
    </source>
</evidence>